<dbReference type="InterPro" id="IPR012644">
    <property type="entry name" value="CHP02300_FYDLN_acid"/>
</dbReference>
<name>A0A1Y6B9E1_9PROT</name>
<feature type="compositionally biased region" description="Basic and acidic residues" evidence="1">
    <location>
        <begin position="51"/>
        <end position="70"/>
    </location>
</feature>
<dbReference type="RefSeq" id="WP_085120839.1">
    <property type="nucleotide sequence ID" value="NZ_FWZX01000001.1"/>
</dbReference>
<organism evidence="2 3">
    <name type="scientific">Tistlia consotensis USBA 355</name>
    <dbReference type="NCBI Taxonomy" id="560819"/>
    <lineage>
        <taxon>Bacteria</taxon>
        <taxon>Pseudomonadati</taxon>
        <taxon>Pseudomonadota</taxon>
        <taxon>Alphaproteobacteria</taxon>
        <taxon>Rhodospirillales</taxon>
        <taxon>Rhodovibrionaceae</taxon>
        <taxon>Tistlia</taxon>
    </lineage>
</organism>
<evidence type="ECO:0000313" key="2">
    <source>
        <dbReference type="EMBL" id="SME92567.1"/>
    </source>
</evidence>
<dbReference type="EMBL" id="FWZX01000001">
    <property type="protein sequence ID" value="SME92567.1"/>
    <property type="molecule type" value="Genomic_DNA"/>
</dbReference>
<feature type="compositionally biased region" description="Acidic residues" evidence="1">
    <location>
        <begin position="71"/>
        <end position="116"/>
    </location>
</feature>
<dbReference type="STRING" id="560819.SAMN05428998_101507"/>
<dbReference type="Pfam" id="PF09538">
    <property type="entry name" value="FYDLN_acid"/>
    <property type="match status" value="1"/>
</dbReference>
<dbReference type="NCBIfam" id="TIGR02300">
    <property type="entry name" value="FYDLN_acid"/>
    <property type="match status" value="1"/>
</dbReference>
<sequence length="116" mass="12722">MAKPEWGSKRICQSCGAKFYDLGKDPIVCPACGATFDPEAVLKSRRGKPLAPKEKPRPTKSKVDEARDAAIMDDDELELDDEAEADESDDDMVEDTADLGDDDDIEVDVADDDKED</sequence>
<dbReference type="AlphaFoldDB" id="A0A1Y6B9E1"/>
<proteinExistence type="predicted"/>
<gene>
    <name evidence="2" type="ORF">SAMN05428998_101507</name>
</gene>
<dbReference type="Proteomes" id="UP000192917">
    <property type="component" value="Unassembled WGS sequence"/>
</dbReference>
<reference evidence="2 3" key="1">
    <citation type="submission" date="2017-04" db="EMBL/GenBank/DDBJ databases">
        <authorList>
            <person name="Afonso C.L."/>
            <person name="Miller P.J."/>
            <person name="Scott M.A."/>
            <person name="Spackman E."/>
            <person name="Goraichik I."/>
            <person name="Dimitrov K.M."/>
            <person name="Suarez D.L."/>
            <person name="Swayne D.E."/>
        </authorList>
    </citation>
    <scope>NUCLEOTIDE SEQUENCE [LARGE SCALE GENOMIC DNA]</scope>
    <source>
        <strain evidence="2 3">USBA 355</strain>
    </source>
</reference>
<evidence type="ECO:0000256" key="1">
    <source>
        <dbReference type="SAM" id="MobiDB-lite"/>
    </source>
</evidence>
<protein>
    <submittedName>
        <fullName evidence="2">TIGR02300 family protein</fullName>
    </submittedName>
</protein>
<evidence type="ECO:0000313" key="3">
    <source>
        <dbReference type="Proteomes" id="UP000192917"/>
    </source>
</evidence>
<feature type="region of interest" description="Disordered" evidence="1">
    <location>
        <begin position="40"/>
        <end position="116"/>
    </location>
</feature>
<accession>A0A1Y6B9E1</accession>
<keyword evidence="3" id="KW-1185">Reference proteome</keyword>